<feature type="region of interest" description="Disordered" evidence="4">
    <location>
        <begin position="58"/>
        <end position="84"/>
    </location>
</feature>
<keyword evidence="8" id="KW-1185">Reference proteome</keyword>
<evidence type="ECO:0000259" key="6">
    <source>
        <dbReference type="PROSITE" id="PS51883"/>
    </source>
</evidence>
<dbReference type="GeneID" id="17036516"/>
<dbReference type="InterPro" id="IPR036726">
    <property type="entry name" value="GTP1_OBG_dom_sf"/>
</dbReference>
<dbReference type="RefSeq" id="XP_005643003.1">
    <property type="nucleotide sequence ID" value="XM_005642946.1"/>
</dbReference>
<dbReference type="Gene3D" id="2.70.210.12">
    <property type="entry name" value="GTP1/OBG domain"/>
    <property type="match status" value="1"/>
</dbReference>
<name>I0YJ90_COCSC</name>
<dbReference type="GO" id="GO:0000287">
    <property type="term" value="F:magnesium ion binding"/>
    <property type="evidence" value="ECO:0007669"/>
    <property type="project" value="InterPro"/>
</dbReference>
<dbReference type="PROSITE" id="PS51710">
    <property type="entry name" value="G_OBG"/>
    <property type="match status" value="1"/>
</dbReference>
<accession>I0YJ90</accession>
<dbReference type="PROSITE" id="PS51883">
    <property type="entry name" value="OBG"/>
    <property type="match status" value="1"/>
</dbReference>
<dbReference type="InterPro" id="IPR006073">
    <property type="entry name" value="GTP-bd"/>
</dbReference>
<dbReference type="InterPro" id="IPR045086">
    <property type="entry name" value="OBG_GTPase"/>
</dbReference>
<evidence type="ECO:0000256" key="1">
    <source>
        <dbReference type="ARBA" id="ARBA00007699"/>
    </source>
</evidence>
<dbReference type="PIRSF" id="PIRSF002401">
    <property type="entry name" value="GTP_bd_Obg/CgtA"/>
    <property type="match status" value="1"/>
</dbReference>
<organism evidence="7 8">
    <name type="scientific">Coccomyxa subellipsoidea (strain C-169)</name>
    <name type="common">Green microalga</name>
    <dbReference type="NCBI Taxonomy" id="574566"/>
    <lineage>
        <taxon>Eukaryota</taxon>
        <taxon>Viridiplantae</taxon>
        <taxon>Chlorophyta</taxon>
        <taxon>core chlorophytes</taxon>
        <taxon>Trebouxiophyceae</taxon>
        <taxon>Trebouxiophyceae incertae sedis</taxon>
        <taxon>Coccomyxaceae</taxon>
        <taxon>Coccomyxa</taxon>
        <taxon>Coccomyxa subellipsoidea</taxon>
    </lineage>
</organism>
<dbReference type="InterPro" id="IPR031167">
    <property type="entry name" value="G_OBG"/>
</dbReference>
<dbReference type="OrthoDB" id="347018at2759"/>
<dbReference type="Proteomes" id="UP000007264">
    <property type="component" value="Unassembled WGS sequence"/>
</dbReference>
<dbReference type="SUPFAM" id="SSF52540">
    <property type="entry name" value="P-loop containing nucleoside triphosphate hydrolases"/>
    <property type="match status" value="1"/>
</dbReference>
<dbReference type="CDD" id="cd01898">
    <property type="entry name" value="Obg"/>
    <property type="match status" value="1"/>
</dbReference>
<dbReference type="PANTHER" id="PTHR11702:SF39">
    <property type="entry name" value="GTP-BINDING PROTEIN OBGC2-RELATED"/>
    <property type="match status" value="1"/>
</dbReference>
<comment type="caution">
    <text evidence="7">The sequence shown here is derived from an EMBL/GenBank/DDBJ whole genome shotgun (WGS) entry which is preliminary data.</text>
</comment>
<sequence>MGKKVPNFKYRAGSSLPKQIWLPAAEPADGSDGASVLLYADPALDNLLHLHGRKTITAKHGANGNPVEGSGGPRRRGKQAAQRTQPLRIGVPMGTVVKRKRGGALLGELTNPGEILLVARGGKGGLGVVRPAAQPVAKGRGKFLDEGEGVVADDNWAEDAAGGAGEEVSLQLLMRVVADIGIVGLPNAGKSSLLAMLTRASPEVAPYPFTTLMPNLGVMAAGQPQVCFHGEAAPVLADLPGLIEGAHAGRGLGRNFLRHLRRTRGILHVVDASAADPAADYEIVRQELAMYNPQYCGRPHVVALNKMDLSDAAELHREVAQDILAVARRMQVSH</sequence>
<dbReference type="InterPro" id="IPR006169">
    <property type="entry name" value="GTP1_OBG_dom"/>
</dbReference>
<protein>
    <submittedName>
        <fullName evidence="7">GTP-binding protein Obg/CgtA</fullName>
    </submittedName>
</protein>
<dbReference type="InterPro" id="IPR014100">
    <property type="entry name" value="GTP-bd_Obg/CgtA"/>
</dbReference>
<dbReference type="GO" id="GO:0005525">
    <property type="term" value="F:GTP binding"/>
    <property type="evidence" value="ECO:0007669"/>
    <property type="project" value="UniProtKB-KW"/>
</dbReference>
<evidence type="ECO:0000256" key="2">
    <source>
        <dbReference type="ARBA" id="ARBA00022741"/>
    </source>
</evidence>
<feature type="domain" description="Obg" evidence="6">
    <location>
        <begin position="1"/>
        <end position="177"/>
    </location>
</feature>
<evidence type="ECO:0000256" key="3">
    <source>
        <dbReference type="ARBA" id="ARBA00023134"/>
    </source>
</evidence>
<dbReference type="GO" id="GO:0003924">
    <property type="term" value="F:GTPase activity"/>
    <property type="evidence" value="ECO:0007669"/>
    <property type="project" value="InterPro"/>
</dbReference>
<dbReference type="InterPro" id="IPR027417">
    <property type="entry name" value="P-loop_NTPase"/>
</dbReference>
<dbReference type="STRING" id="574566.I0YJ90"/>
<feature type="domain" description="OBG-type G" evidence="5">
    <location>
        <begin position="178"/>
        <end position="334"/>
    </location>
</feature>
<dbReference type="Gene3D" id="3.40.50.300">
    <property type="entry name" value="P-loop containing nucleotide triphosphate hydrolases"/>
    <property type="match status" value="1"/>
</dbReference>
<dbReference type="PROSITE" id="PS00905">
    <property type="entry name" value="GTP1_OBG"/>
    <property type="match status" value="1"/>
</dbReference>
<gene>
    <name evidence="7" type="ORF">COCSUDRAFT_20591</name>
</gene>
<dbReference type="KEGG" id="csl:COCSUDRAFT_20591"/>
<reference evidence="7 8" key="1">
    <citation type="journal article" date="2012" name="Genome Biol.">
        <title>The genome of the polar eukaryotic microalga coccomyxa subellipsoidea reveals traits of cold adaptation.</title>
        <authorList>
            <person name="Blanc G."/>
            <person name="Agarkova I."/>
            <person name="Grimwood J."/>
            <person name="Kuo A."/>
            <person name="Brueggeman A."/>
            <person name="Dunigan D."/>
            <person name="Gurnon J."/>
            <person name="Ladunga I."/>
            <person name="Lindquist E."/>
            <person name="Lucas S."/>
            <person name="Pangilinan J."/>
            <person name="Proschold T."/>
            <person name="Salamov A."/>
            <person name="Schmutz J."/>
            <person name="Weeks D."/>
            <person name="Yamada T."/>
            <person name="Claverie J.M."/>
            <person name="Grigoriev I."/>
            <person name="Van Etten J."/>
            <person name="Lomsadze A."/>
            <person name="Borodovsky M."/>
        </authorList>
    </citation>
    <scope>NUCLEOTIDE SEQUENCE [LARGE SCALE GENOMIC DNA]</scope>
    <source>
        <strain evidence="7 8">C-169</strain>
    </source>
</reference>
<dbReference type="InterPro" id="IPR006074">
    <property type="entry name" value="GTP1-OBG_CS"/>
</dbReference>
<dbReference type="SUPFAM" id="SSF82051">
    <property type="entry name" value="Obg GTP-binding protein N-terminal domain"/>
    <property type="match status" value="1"/>
</dbReference>
<dbReference type="GO" id="GO:0005739">
    <property type="term" value="C:mitochondrion"/>
    <property type="evidence" value="ECO:0007669"/>
    <property type="project" value="TreeGrafter"/>
</dbReference>
<dbReference type="Pfam" id="PF01018">
    <property type="entry name" value="GTP1_OBG"/>
    <property type="match status" value="1"/>
</dbReference>
<dbReference type="EMBL" id="AGSI01000023">
    <property type="protein sequence ID" value="EIE18459.1"/>
    <property type="molecule type" value="Genomic_DNA"/>
</dbReference>
<keyword evidence="3" id="KW-0342">GTP-binding</keyword>
<dbReference type="eggNOG" id="KOG1489">
    <property type="taxonomic scope" value="Eukaryota"/>
</dbReference>
<dbReference type="PANTHER" id="PTHR11702">
    <property type="entry name" value="DEVELOPMENTALLY REGULATED GTP-BINDING PROTEIN-RELATED"/>
    <property type="match status" value="1"/>
</dbReference>
<evidence type="ECO:0000259" key="5">
    <source>
        <dbReference type="PROSITE" id="PS51710"/>
    </source>
</evidence>
<evidence type="ECO:0000313" key="7">
    <source>
        <dbReference type="EMBL" id="EIE18459.1"/>
    </source>
</evidence>
<dbReference type="Pfam" id="PF01926">
    <property type="entry name" value="MMR_HSR1"/>
    <property type="match status" value="1"/>
</dbReference>
<keyword evidence="2" id="KW-0547">Nucleotide-binding</keyword>
<proteinExistence type="inferred from homology"/>
<dbReference type="PRINTS" id="PR00326">
    <property type="entry name" value="GTP1OBG"/>
</dbReference>
<evidence type="ECO:0000256" key="4">
    <source>
        <dbReference type="SAM" id="MobiDB-lite"/>
    </source>
</evidence>
<dbReference type="GO" id="GO:0042254">
    <property type="term" value="P:ribosome biogenesis"/>
    <property type="evidence" value="ECO:0007669"/>
    <property type="project" value="UniProtKB-UniRule"/>
</dbReference>
<dbReference type="AlphaFoldDB" id="I0YJ90"/>
<comment type="similarity">
    <text evidence="1">Belongs to the TRAFAC class OBG-HflX-like GTPase superfamily. OBG GTPase family.</text>
</comment>
<evidence type="ECO:0000313" key="8">
    <source>
        <dbReference type="Proteomes" id="UP000007264"/>
    </source>
</evidence>